<dbReference type="PANTHER" id="PTHR42160:SF1">
    <property type="entry name" value="URACIL-DNA GLYCOSYLASE SUPERFAMILY PROTEIN"/>
    <property type="match status" value="1"/>
</dbReference>
<dbReference type="InterPro" id="IPR005122">
    <property type="entry name" value="Uracil-DNA_glycosylase-like"/>
</dbReference>
<dbReference type="HOGENOM" id="CLU_075800_0_0_6"/>
<dbReference type="EMBL" id="FPLD01000042">
    <property type="protein sequence ID" value="SGY91893.1"/>
    <property type="molecule type" value="Genomic_DNA"/>
</dbReference>
<dbReference type="InterPro" id="IPR047124">
    <property type="entry name" value="HI_0220.2"/>
</dbReference>
<dbReference type="AlphaFoldDB" id="A0A090ICP1"/>
<organism evidence="1 2">
    <name type="scientific">Moritella viscosa</name>
    <dbReference type="NCBI Taxonomy" id="80854"/>
    <lineage>
        <taxon>Bacteria</taxon>
        <taxon>Pseudomonadati</taxon>
        <taxon>Pseudomonadota</taxon>
        <taxon>Gammaproteobacteria</taxon>
        <taxon>Alteromonadales</taxon>
        <taxon>Moritellaceae</taxon>
        <taxon>Moritella</taxon>
    </lineage>
</organism>
<proteinExistence type="predicted"/>
<dbReference type="PATRIC" id="fig|80854.5.peg.1846"/>
<dbReference type="Gene3D" id="3.40.470.10">
    <property type="entry name" value="Uracil-DNA glycosylase-like domain"/>
    <property type="match status" value="1"/>
</dbReference>
<dbReference type="PANTHER" id="PTHR42160">
    <property type="entry name" value="URACIL-DNA GLYCOSYLASE SUPERFAMILY PROTEIN"/>
    <property type="match status" value="1"/>
</dbReference>
<name>A0A090ICP1_9GAMM</name>
<reference evidence="1 2" key="1">
    <citation type="submission" date="2016-11" db="EMBL/GenBank/DDBJ databases">
        <authorList>
            <person name="Jaros S."/>
            <person name="Januszkiewicz K."/>
            <person name="Wedrychowicz H."/>
        </authorList>
    </citation>
    <scope>NUCLEOTIDE SEQUENCE [LARGE SCALE GENOMIC DNA]</scope>
    <source>
        <strain evidence="1">NVI 5450</strain>
    </source>
</reference>
<dbReference type="InterPro" id="IPR036895">
    <property type="entry name" value="Uracil-DNA_glycosylase-like_sf"/>
</dbReference>
<dbReference type="Proteomes" id="UP000183794">
    <property type="component" value="Unassembled WGS sequence"/>
</dbReference>
<dbReference type="SMART" id="SM00987">
    <property type="entry name" value="UreE_C"/>
    <property type="match status" value="1"/>
</dbReference>
<dbReference type="KEGG" id="mvs:MVIS_1733"/>
<dbReference type="STRING" id="80854.MVIS_1733"/>
<protein>
    <submittedName>
        <fullName evidence="1">Uracil-DNA glycosylase</fullName>
    </submittedName>
</protein>
<evidence type="ECO:0000313" key="2">
    <source>
        <dbReference type="Proteomes" id="UP000183794"/>
    </source>
</evidence>
<dbReference type="SUPFAM" id="SSF52141">
    <property type="entry name" value="Uracil-DNA glycosylase-like"/>
    <property type="match status" value="1"/>
</dbReference>
<accession>A0A090ICP1</accession>
<evidence type="ECO:0000313" key="1">
    <source>
        <dbReference type="EMBL" id="SGY91893.1"/>
    </source>
</evidence>
<dbReference type="CDD" id="cd10033">
    <property type="entry name" value="UDG_like"/>
    <property type="match status" value="1"/>
</dbReference>
<sequence>MNKHELDVIVSDVKKCTLCEPDLPLGARPVLQIDTQAKILIAGQAPGIRVHESGIPFTDPSGDRLRQWMGIDKDTFYDATKIAILPMGFCYPGKGKSGDLPPRPECARTWRAEILAAMPNIELILVIGIYAQKWHMGDVKQRNLTETVKNWRDYWQKIGQNDYHCRILVHVIIFGLRKILGSN</sequence>
<dbReference type="SMART" id="SM00986">
    <property type="entry name" value="UDG"/>
    <property type="match status" value="1"/>
</dbReference>
<dbReference type="Pfam" id="PF03167">
    <property type="entry name" value="UDG"/>
    <property type="match status" value="1"/>
</dbReference>
<gene>
    <name evidence="1" type="ORF">NVI5450_1299</name>
</gene>